<evidence type="ECO:0000259" key="4">
    <source>
        <dbReference type="Pfam" id="PF15902"/>
    </source>
</evidence>
<comment type="caution">
    <text evidence="5">The sequence shown here is derived from an EMBL/GenBank/DDBJ whole genome shotgun (WGS) entry which is preliminary data.</text>
</comment>
<dbReference type="InterPro" id="IPR031778">
    <property type="entry name" value="Sortilin_N"/>
</dbReference>
<feature type="compositionally biased region" description="Basic and acidic residues" evidence="2">
    <location>
        <begin position="295"/>
        <end position="305"/>
    </location>
</feature>
<dbReference type="Gene3D" id="2.130.10.10">
    <property type="entry name" value="YVTN repeat-like/Quinoprotein amine dehydrogenase"/>
    <property type="match status" value="4"/>
</dbReference>
<dbReference type="GO" id="GO:0016787">
    <property type="term" value="F:hydrolase activity"/>
    <property type="evidence" value="ECO:0007669"/>
    <property type="project" value="UniProtKB-KW"/>
</dbReference>
<dbReference type="RefSeq" id="WP_119478513.1">
    <property type="nucleotide sequence ID" value="NZ_QXML01000007.1"/>
</dbReference>
<evidence type="ECO:0000313" key="5">
    <source>
        <dbReference type="EMBL" id="RIW13970.1"/>
    </source>
</evidence>
<keyword evidence="5" id="KW-0378">Hydrolase</keyword>
<evidence type="ECO:0000256" key="2">
    <source>
        <dbReference type="SAM" id="MobiDB-lite"/>
    </source>
</evidence>
<dbReference type="OrthoDB" id="9757809at2"/>
<keyword evidence="6" id="KW-1185">Reference proteome</keyword>
<dbReference type="Proteomes" id="UP000283522">
    <property type="component" value="Unassembled WGS sequence"/>
</dbReference>
<evidence type="ECO:0000256" key="3">
    <source>
        <dbReference type="SAM" id="SignalP"/>
    </source>
</evidence>
<dbReference type="Pfam" id="PF15899">
    <property type="entry name" value="BNR_6"/>
    <property type="match status" value="1"/>
</dbReference>
<feature type="chain" id="PRO_5019576992" evidence="3">
    <location>
        <begin position="22"/>
        <end position="836"/>
    </location>
</feature>
<dbReference type="InterPro" id="IPR015943">
    <property type="entry name" value="WD40/YVTN_repeat-like_dom_sf"/>
</dbReference>
<sequence>MQKSTYLILLAAGMISFSSLAQEIKPTSEKALQESVDKHKAMLSSTPLKDFKARNVGPTNMSGRIVDIEVANNGKTFYVAAASGGVWKTEDNGQSFNPIFDHQGALGMGAIALSPSDNNVIWVGTGEDNSSRSTYAGAGVYKSTDGGKTWEMMGLLHSHHIGQILIHPTNPNIVWVGSMGALYSKNKERGLYKTTDGGKTWKKVLYIDDNTGIIDMQMHPTNPDILLAASWERYRQAHDFIGNGKGSAIWRSEDGGNTWKKAVEGFPQDEFVGRIGFDFSRSNPNVVYALLDNQGKSDKPADPPRQRGNQQPEENPLKLEDFANMTLDQALALEDKRLESLARRSQFSTKYTPAEIKRQLKTGKITTAQIANYNGGAVDANAAMFGAPIKGAEVYRSEDAGKSWKKVSESDLSRLYNTYGYYFGEVRVSTSDENEVFVLGVPLMVSRDGGKNFATTDSIGDPHSDHQAMWIDPKDSKHILLGNDGGLYRSYGGGSRWDHLNTQMPISQFYSIMVDNATPYNIYGGMQDNGVWYGKSTNKPEDLWEPLFGGDGMVVAVDTRNNDIVYTGSQFGNYARINKKTGERRRITPGHDIGNAPNRWNWRTPAELSYHNQDIVYMGSQYVYQSLDQGNTWTTISPDLTKNQKKGNVPFATLTVVEESPLEFGTLYAGTDDGNVWITRNNGGSWTSLNAGLPQDRWVSSISPSKFKEGRVYITLNGYRYDEFSTFVYKSEDYGKTWTSIKSNLPEESTNIIIEDPKMPNILYLGTDHGLYVSIDEGKNWNLFQGEIPNVAIYDMVIQERENHLVVGSHGRSVYVVDLKQIHEWAKPGPMVMESK</sequence>
<proteinExistence type="predicted"/>
<dbReference type="EMBL" id="QXML01000007">
    <property type="protein sequence ID" value="RIW13970.1"/>
    <property type="molecule type" value="Genomic_DNA"/>
</dbReference>
<dbReference type="Pfam" id="PF15902">
    <property type="entry name" value="Sortilin-Vps10"/>
    <property type="match status" value="1"/>
</dbReference>
<dbReference type="PANTHER" id="PTHR12106">
    <property type="entry name" value="SORTILIN RELATED"/>
    <property type="match status" value="1"/>
</dbReference>
<feature type="region of interest" description="Disordered" evidence="2">
    <location>
        <begin position="294"/>
        <end position="317"/>
    </location>
</feature>
<feature type="domain" description="Sortilin N-terminal" evidence="4">
    <location>
        <begin position="140"/>
        <end position="280"/>
    </location>
</feature>
<dbReference type="InterPro" id="IPR002860">
    <property type="entry name" value="BNR_rpt"/>
</dbReference>
<accession>A0A418PPG2</accession>
<dbReference type="CDD" id="cd15482">
    <property type="entry name" value="Sialidase_non-viral"/>
    <property type="match status" value="2"/>
</dbReference>
<evidence type="ECO:0000256" key="1">
    <source>
        <dbReference type="ARBA" id="ARBA00022737"/>
    </source>
</evidence>
<keyword evidence="3" id="KW-0732">Signal</keyword>
<evidence type="ECO:0000313" key="6">
    <source>
        <dbReference type="Proteomes" id="UP000283522"/>
    </source>
</evidence>
<dbReference type="PANTHER" id="PTHR12106:SF27">
    <property type="entry name" value="SORTILIN-RELATED RECEPTOR"/>
    <property type="match status" value="1"/>
</dbReference>
<dbReference type="AlphaFoldDB" id="A0A418PPG2"/>
<feature type="signal peptide" evidence="3">
    <location>
        <begin position="1"/>
        <end position="21"/>
    </location>
</feature>
<keyword evidence="1" id="KW-0677">Repeat</keyword>
<protein>
    <submittedName>
        <fullName evidence="5">Glycosyl hydrolase</fullName>
    </submittedName>
</protein>
<reference evidence="5 6" key="1">
    <citation type="submission" date="2018-09" db="EMBL/GenBank/DDBJ databases">
        <authorList>
            <person name="Wang X."/>
            <person name="Du Z."/>
        </authorList>
    </citation>
    <scope>NUCLEOTIDE SEQUENCE [LARGE SCALE GENOMIC DNA]</scope>
    <source>
        <strain evidence="5 6">N3</strain>
    </source>
</reference>
<gene>
    <name evidence="5" type="ORF">D0X99_14250</name>
</gene>
<dbReference type="SUPFAM" id="SSF110296">
    <property type="entry name" value="Oligoxyloglucan reducing end-specific cellobiohydrolase"/>
    <property type="match status" value="3"/>
</dbReference>
<dbReference type="InterPro" id="IPR050310">
    <property type="entry name" value="VPS10-sortilin"/>
</dbReference>
<name>A0A418PPG2_9BACT</name>
<organism evidence="5 6">
    <name type="scientific">Algoriphagus lacus</name>
    <dbReference type="NCBI Taxonomy" id="2056311"/>
    <lineage>
        <taxon>Bacteria</taxon>
        <taxon>Pseudomonadati</taxon>
        <taxon>Bacteroidota</taxon>
        <taxon>Cytophagia</taxon>
        <taxon>Cytophagales</taxon>
        <taxon>Cyclobacteriaceae</taxon>
        <taxon>Algoriphagus</taxon>
    </lineage>
</organism>